<dbReference type="EMBL" id="HBGA01035253">
    <property type="protein sequence ID" value="CAD9001729.1"/>
    <property type="molecule type" value="Transcribed_RNA"/>
</dbReference>
<comment type="subcellular location">
    <subcellularLocation>
        <location evidence="1">Membrane</location>
        <topology evidence="1">Multi-pass membrane protein</topology>
    </subcellularLocation>
</comment>
<proteinExistence type="predicted"/>
<dbReference type="GO" id="GO:0006506">
    <property type="term" value="P:GPI anchor biosynthetic process"/>
    <property type="evidence" value="ECO:0007669"/>
    <property type="project" value="UniProtKB-UniPathway"/>
</dbReference>
<keyword evidence="6 7" id="KW-0472">Membrane</keyword>
<sequence>MAAEGKGRSTEVYGFVSFLLTMVAFAMYLFWAYVPETWYVSYGITYYPDRYWAVAVPAWVFMAVGFYLVVYYATYLTNTPGLDDWRTITDNYAKGEQPTLGDLSKDTTILPVADIPISVVNRIMHQNSARGRQFRKPSLDG</sequence>
<gene>
    <name evidence="10" type="ORF">EGYM00392_LOCUS12810</name>
</gene>
<evidence type="ECO:0000256" key="4">
    <source>
        <dbReference type="ARBA" id="ARBA00022692"/>
    </source>
</evidence>
<protein>
    <recommendedName>
        <fullName evidence="9">PIG-P domain-containing protein</fullName>
    </recommendedName>
</protein>
<organism evidence="10">
    <name type="scientific">Eutreptiella gymnastica</name>
    <dbReference type="NCBI Taxonomy" id="73025"/>
    <lineage>
        <taxon>Eukaryota</taxon>
        <taxon>Discoba</taxon>
        <taxon>Euglenozoa</taxon>
        <taxon>Euglenida</taxon>
        <taxon>Spirocuta</taxon>
        <taxon>Euglenophyceae</taxon>
        <taxon>Eutreptiales</taxon>
        <taxon>Eutreptiaceae</taxon>
        <taxon>Eutreptiella</taxon>
    </lineage>
</organism>
<reference evidence="10" key="1">
    <citation type="submission" date="2021-01" db="EMBL/GenBank/DDBJ databases">
        <authorList>
            <person name="Corre E."/>
            <person name="Pelletier E."/>
            <person name="Niang G."/>
            <person name="Scheremetjew M."/>
            <person name="Finn R."/>
            <person name="Kale V."/>
            <person name="Holt S."/>
            <person name="Cochrane G."/>
            <person name="Meng A."/>
            <person name="Brown T."/>
            <person name="Cohen L."/>
        </authorList>
    </citation>
    <scope>NUCLEOTIDE SEQUENCE</scope>
    <source>
        <strain evidence="10">NIES-381</strain>
    </source>
</reference>
<name>A0A7S1I5M2_9EUGL</name>
<comment type="function">
    <text evidence="7">Part of the complex catalyzing the transfer of N-acetylglucosamine from UDP-N-acetylglucosamine to phosphatidylinositol, the first step of GPI biosynthesis.</text>
</comment>
<keyword evidence="3 7" id="KW-0337">GPI-anchor biosynthesis</keyword>
<evidence type="ECO:0000256" key="1">
    <source>
        <dbReference type="ARBA" id="ARBA00004141"/>
    </source>
</evidence>
<dbReference type="GO" id="GO:0017176">
    <property type="term" value="F:phosphatidylinositol N-acetylglucosaminyltransferase activity"/>
    <property type="evidence" value="ECO:0007669"/>
    <property type="project" value="UniProtKB-UniRule"/>
</dbReference>
<dbReference type="InterPro" id="IPR013717">
    <property type="entry name" value="PIG-P"/>
</dbReference>
<keyword evidence="4 8" id="KW-0812">Transmembrane</keyword>
<evidence type="ECO:0000256" key="3">
    <source>
        <dbReference type="ARBA" id="ARBA00022502"/>
    </source>
</evidence>
<comment type="pathway">
    <text evidence="2 7">Glycolipid biosynthesis; glycosylphosphatidylinositol-anchor biosynthesis.</text>
</comment>
<dbReference type="PIRSF" id="PIRSF008765">
    <property type="entry name" value="PIG-P_GPI19"/>
    <property type="match status" value="1"/>
</dbReference>
<accession>A0A7S1I5M2</accession>
<evidence type="ECO:0000259" key="9">
    <source>
        <dbReference type="Pfam" id="PF08510"/>
    </source>
</evidence>
<keyword evidence="7" id="KW-0808">Transferase</keyword>
<evidence type="ECO:0000313" key="10">
    <source>
        <dbReference type="EMBL" id="CAD9001729.1"/>
    </source>
</evidence>
<dbReference type="InterPro" id="IPR016542">
    <property type="entry name" value="PIG-P_GPI19"/>
</dbReference>
<dbReference type="UniPathway" id="UPA00196"/>
<feature type="domain" description="PIG-P" evidence="9">
    <location>
        <begin position="10"/>
        <end position="124"/>
    </location>
</feature>
<evidence type="ECO:0000256" key="5">
    <source>
        <dbReference type="ARBA" id="ARBA00022989"/>
    </source>
</evidence>
<evidence type="ECO:0000256" key="6">
    <source>
        <dbReference type="ARBA" id="ARBA00023136"/>
    </source>
</evidence>
<evidence type="ECO:0000256" key="8">
    <source>
        <dbReference type="SAM" id="Phobius"/>
    </source>
</evidence>
<keyword evidence="5 8" id="KW-1133">Transmembrane helix</keyword>
<dbReference type="PANTHER" id="PTHR46346">
    <property type="entry name" value="PHOSPHATIDYLINOSITOL N-ACETYLGLUCOSAMINYLTRANSFERASE SUBUNIT P"/>
    <property type="match status" value="1"/>
</dbReference>
<dbReference type="GO" id="GO:0016020">
    <property type="term" value="C:membrane"/>
    <property type="evidence" value="ECO:0007669"/>
    <property type="project" value="UniProtKB-SubCell"/>
</dbReference>
<dbReference type="Pfam" id="PF08510">
    <property type="entry name" value="PIG-P"/>
    <property type="match status" value="1"/>
</dbReference>
<dbReference type="InterPro" id="IPR052263">
    <property type="entry name" value="GPI_Anchor_Biosynth"/>
</dbReference>
<evidence type="ECO:0000256" key="7">
    <source>
        <dbReference type="PIRNR" id="PIRNR008765"/>
    </source>
</evidence>
<dbReference type="AlphaFoldDB" id="A0A7S1I5M2"/>
<dbReference type="GO" id="GO:0005783">
    <property type="term" value="C:endoplasmic reticulum"/>
    <property type="evidence" value="ECO:0007669"/>
    <property type="project" value="TreeGrafter"/>
</dbReference>
<feature type="transmembrane region" description="Helical" evidence="8">
    <location>
        <begin position="51"/>
        <end position="73"/>
    </location>
</feature>
<feature type="transmembrane region" description="Helical" evidence="8">
    <location>
        <begin position="12"/>
        <end position="31"/>
    </location>
</feature>
<dbReference type="PANTHER" id="PTHR46346:SF1">
    <property type="entry name" value="PHOSPHATIDYLINOSITOL N-ACETYLGLUCOSAMINYLTRANSFERASE SUBUNIT P"/>
    <property type="match status" value="1"/>
</dbReference>
<evidence type="ECO:0000256" key="2">
    <source>
        <dbReference type="ARBA" id="ARBA00004687"/>
    </source>
</evidence>